<accession>E3H6L6</accession>
<dbReference type="AlphaFoldDB" id="E3H6L6"/>
<dbReference type="HOGENOM" id="CLU_052511_3_1_0"/>
<dbReference type="eggNOG" id="COG2080">
    <property type="taxonomic scope" value="Bacteria"/>
</dbReference>
<dbReference type="RefSeq" id="WP_013386572.1">
    <property type="nucleotide sequence ID" value="NC_014632.1"/>
</dbReference>
<dbReference type="SUPFAM" id="SSF47741">
    <property type="entry name" value="CO dehydrogenase ISP C-domain like"/>
    <property type="match status" value="1"/>
</dbReference>
<dbReference type="EMBL" id="CP002281">
    <property type="protein sequence ID" value="ADO81901.1"/>
    <property type="molecule type" value="Genomic_DNA"/>
</dbReference>
<dbReference type="PANTHER" id="PTHR44379">
    <property type="entry name" value="OXIDOREDUCTASE WITH IRON-SULFUR SUBUNIT"/>
    <property type="match status" value="1"/>
</dbReference>
<keyword evidence="2" id="KW-0479">Metal-binding</keyword>
<dbReference type="Gene3D" id="3.10.20.30">
    <property type="match status" value="1"/>
</dbReference>
<keyword evidence="8" id="KW-1185">Reference proteome</keyword>
<dbReference type="Pfam" id="PF01799">
    <property type="entry name" value="Fer2_2"/>
    <property type="match status" value="1"/>
</dbReference>
<keyword evidence="3" id="KW-0560">Oxidoreductase</keyword>
<dbReference type="InterPro" id="IPR036010">
    <property type="entry name" value="2Fe-2S_ferredoxin-like_sf"/>
</dbReference>
<dbReference type="GO" id="GO:0016491">
    <property type="term" value="F:oxidoreductase activity"/>
    <property type="evidence" value="ECO:0007669"/>
    <property type="project" value="UniProtKB-KW"/>
</dbReference>
<feature type="domain" description="2Fe-2S ferredoxin-type" evidence="6">
    <location>
        <begin position="4"/>
        <end position="80"/>
    </location>
</feature>
<dbReference type="GO" id="GO:0051537">
    <property type="term" value="F:2 iron, 2 sulfur cluster binding"/>
    <property type="evidence" value="ECO:0007669"/>
    <property type="project" value="UniProtKB-KW"/>
</dbReference>
<evidence type="ECO:0000256" key="1">
    <source>
        <dbReference type="ARBA" id="ARBA00022714"/>
    </source>
</evidence>
<dbReference type="InterPro" id="IPR012675">
    <property type="entry name" value="Beta-grasp_dom_sf"/>
</dbReference>
<dbReference type="KEGG" id="ipo:Ilyop_0112"/>
<dbReference type="GO" id="GO:0046872">
    <property type="term" value="F:metal ion binding"/>
    <property type="evidence" value="ECO:0007669"/>
    <property type="project" value="UniProtKB-KW"/>
</dbReference>
<dbReference type="InterPro" id="IPR006058">
    <property type="entry name" value="2Fe2S_fd_BS"/>
</dbReference>
<dbReference type="Proteomes" id="UP000006875">
    <property type="component" value="Chromosome"/>
</dbReference>
<protein>
    <submittedName>
        <fullName evidence="7">Purine hydroxylase delta subunit apoprotein</fullName>
    </submittedName>
</protein>
<dbReference type="InterPro" id="IPR036884">
    <property type="entry name" value="2Fe-2S-bd_dom_sf"/>
</dbReference>
<evidence type="ECO:0000313" key="8">
    <source>
        <dbReference type="Proteomes" id="UP000006875"/>
    </source>
</evidence>
<dbReference type="STRING" id="572544.Ilyop_0112"/>
<dbReference type="PROSITE" id="PS51085">
    <property type="entry name" value="2FE2S_FER_2"/>
    <property type="match status" value="1"/>
</dbReference>
<evidence type="ECO:0000313" key="7">
    <source>
        <dbReference type="EMBL" id="ADO81901.1"/>
    </source>
</evidence>
<keyword evidence="4" id="KW-0408">Iron</keyword>
<dbReference type="Pfam" id="PF00111">
    <property type="entry name" value="Fer2"/>
    <property type="match status" value="1"/>
</dbReference>
<sequence>MKKFKMSFSLNHKDVYVEVDPSKRLLDMLREDFGLTGVKEGCGEGECGACTVIMNGDAITSCTVLAPQVEDSRIITIEGISKEGELDEIQEAFIKYGAVQCGFCTPGMVLSIKALLMKNSNPSDDDIKEAIEGNLCRCTGYKKIIDATKEVVANSNR</sequence>
<gene>
    <name evidence="7" type="ordered locus">Ilyop_0112</name>
</gene>
<evidence type="ECO:0000259" key="6">
    <source>
        <dbReference type="PROSITE" id="PS51085"/>
    </source>
</evidence>
<keyword evidence="1" id="KW-0001">2Fe-2S</keyword>
<dbReference type="OrthoDB" id="9796880at2"/>
<dbReference type="Gene3D" id="1.10.150.120">
    <property type="entry name" value="[2Fe-2S]-binding domain"/>
    <property type="match status" value="1"/>
</dbReference>
<dbReference type="InterPro" id="IPR002888">
    <property type="entry name" value="2Fe-2S-bd"/>
</dbReference>
<proteinExistence type="predicted"/>
<evidence type="ECO:0000256" key="3">
    <source>
        <dbReference type="ARBA" id="ARBA00023002"/>
    </source>
</evidence>
<dbReference type="CDD" id="cd00207">
    <property type="entry name" value="fer2"/>
    <property type="match status" value="1"/>
</dbReference>
<dbReference type="PANTHER" id="PTHR44379:SF8">
    <property type="entry name" value="XANTHINE DEHYDROGENASE IRON-SULFUR-BINDING SUBUNIT XDHC-RELATED"/>
    <property type="match status" value="1"/>
</dbReference>
<organism evidence="7 8">
    <name type="scientific">Ilyobacter polytropus (strain ATCC 51220 / DSM 2926 / LMG 16218 / CuHBu1)</name>
    <dbReference type="NCBI Taxonomy" id="572544"/>
    <lineage>
        <taxon>Bacteria</taxon>
        <taxon>Fusobacteriati</taxon>
        <taxon>Fusobacteriota</taxon>
        <taxon>Fusobacteriia</taxon>
        <taxon>Fusobacteriales</taxon>
        <taxon>Fusobacteriaceae</taxon>
        <taxon>Ilyobacter</taxon>
    </lineage>
</organism>
<evidence type="ECO:0000256" key="5">
    <source>
        <dbReference type="ARBA" id="ARBA00023014"/>
    </source>
</evidence>
<dbReference type="PROSITE" id="PS00197">
    <property type="entry name" value="2FE2S_FER_1"/>
    <property type="match status" value="1"/>
</dbReference>
<evidence type="ECO:0000256" key="2">
    <source>
        <dbReference type="ARBA" id="ARBA00022723"/>
    </source>
</evidence>
<name>E3H6L6_ILYPC</name>
<evidence type="ECO:0000256" key="4">
    <source>
        <dbReference type="ARBA" id="ARBA00023004"/>
    </source>
</evidence>
<dbReference type="InterPro" id="IPR001041">
    <property type="entry name" value="2Fe-2S_ferredoxin-type"/>
</dbReference>
<reference evidence="7 8" key="1">
    <citation type="journal article" date="2010" name="Stand. Genomic Sci.">
        <title>Complete genome sequence of Ilyobacter polytropus type strain (CuHbu1).</title>
        <authorList>
            <person name="Sikorski J."/>
            <person name="Chertkov O."/>
            <person name="Lapidus A."/>
            <person name="Nolan M."/>
            <person name="Lucas S."/>
            <person name="Del Rio T.G."/>
            <person name="Tice H."/>
            <person name="Cheng J.F."/>
            <person name="Tapia R."/>
            <person name="Han C."/>
            <person name="Goodwin L."/>
            <person name="Pitluck S."/>
            <person name="Liolios K."/>
            <person name="Ivanova N."/>
            <person name="Mavromatis K."/>
            <person name="Mikhailova N."/>
            <person name="Pati A."/>
            <person name="Chen A."/>
            <person name="Palaniappan K."/>
            <person name="Land M."/>
            <person name="Hauser L."/>
            <person name="Chang Y.J."/>
            <person name="Jeffries C.D."/>
            <person name="Brambilla E."/>
            <person name="Yasawong M."/>
            <person name="Rohde M."/>
            <person name="Pukall R."/>
            <person name="Spring S."/>
            <person name="Goker M."/>
            <person name="Woyke T."/>
            <person name="Bristow J."/>
            <person name="Eisen J.A."/>
            <person name="Markowitz V."/>
            <person name="Hugenholtz P."/>
            <person name="Kyrpides N.C."/>
            <person name="Klenk H.P."/>
        </authorList>
    </citation>
    <scope>NUCLEOTIDE SEQUENCE [LARGE SCALE GENOMIC DNA]</scope>
    <source>
        <strain evidence="8">ATCC 51220 / DSM 2926 / LMG 16218 / CuHBu1</strain>
    </source>
</reference>
<dbReference type="InterPro" id="IPR051452">
    <property type="entry name" value="Diverse_Oxidoreductases"/>
</dbReference>
<keyword evidence="5" id="KW-0411">Iron-sulfur</keyword>
<dbReference type="SUPFAM" id="SSF54292">
    <property type="entry name" value="2Fe-2S ferredoxin-like"/>
    <property type="match status" value="1"/>
</dbReference>